<dbReference type="RefSeq" id="WP_260196062.1">
    <property type="nucleotide sequence ID" value="NZ_JAFFZE010000032.1"/>
</dbReference>
<feature type="transmembrane region" description="Helical" evidence="9">
    <location>
        <begin position="111"/>
        <end position="144"/>
    </location>
</feature>
<dbReference type="InterPro" id="IPR050482">
    <property type="entry name" value="Sensor_HK_TwoCompSys"/>
</dbReference>
<keyword evidence="6" id="KW-0418">Kinase</keyword>
<keyword evidence="12" id="KW-1185">Reference proteome</keyword>
<evidence type="ECO:0000259" key="10">
    <source>
        <dbReference type="Pfam" id="PF07730"/>
    </source>
</evidence>
<evidence type="ECO:0000313" key="11">
    <source>
        <dbReference type="EMBL" id="MCT2588124.1"/>
    </source>
</evidence>
<evidence type="ECO:0000313" key="12">
    <source>
        <dbReference type="Proteomes" id="UP001156441"/>
    </source>
</evidence>
<evidence type="ECO:0000256" key="6">
    <source>
        <dbReference type="ARBA" id="ARBA00022777"/>
    </source>
</evidence>
<keyword evidence="5" id="KW-0547">Nucleotide-binding</keyword>
<organism evidence="11 12">
    <name type="scientific">Actinophytocola gossypii</name>
    <dbReference type="NCBI Taxonomy" id="2812003"/>
    <lineage>
        <taxon>Bacteria</taxon>
        <taxon>Bacillati</taxon>
        <taxon>Actinomycetota</taxon>
        <taxon>Actinomycetes</taxon>
        <taxon>Pseudonocardiales</taxon>
        <taxon>Pseudonocardiaceae</taxon>
    </lineage>
</organism>
<dbReference type="Pfam" id="PF07730">
    <property type="entry name" value="HisKA_3"/>
    <property type="match status" value="1"/>
</dbReference>
<dbReference type="SUPFAM" id="SSF55874">
    <property type="entry name" value="ATPase domain of HSP90 chaperone/DNA topoisomerase II/histidine kinase"/>
    <property type="match status" value="1"/>
</dbReference>
<sequence length="400" mass="41146">MSEDAVACQWESQLRQVGVTVPQLETTFATGIPVAALVMTGAVAVAAGFAQGWWGLVLLAIGALPWVRWLVVGDDGPTWTFGLTALTPLAALGFTHWFLPAAGLGGDVAYVLLALPPMLVITLVVGMAPPVLAAGLAAGGYLAYGAPLVAASVAGRLPDPLYPLLAWHGVVLLCLAAGYAVRLSHLANAKMAEAREARARQAVAEERRAVARDVHDVVAHTLAVTMLHITAARMAVRRSSPGEAEEALAEAEEHGRASLADIRRIVRVLRSDEQTSVDAPQPGLADVAALAESYRVAGLPVRLSVTAPDGAGSAAQLAVYRVLQEALANAARHGSGPATVDLRVDGGALTLRVDNPVREAGAPGPGSGLLGMRERVGAAGGTVDAGVRDGSWVVHAVVPA</sequence>
<comment type="caution">
    <text evidence="11">The sequence shown here is derived from an EMBL/GenBank/DDBJ whole genome shotgun (WGS) entry which is preliminary data.</text>
</comment>
<keyword evidence="3" id="KW-0597">Phosphoprotein</keyword>
<comment type="catalytic activity">
    <reaction evidence="1">
        <text>ATP + protein L-histidine = ADP + protein N-phospho-L-histidine.</text>
        <dbReference type="EC" id="2.7.13.3"/>
    </reaction>
</comment>
<keyword evidence="7" id="KW-0067">ATP-binding</keyword>
<keyword evidence="9" id="KW-1133">Transmembrane helix</keyword>
<feature type="transmembrane region" description="Helical" evidence="9">
    <location>
        <begin position="78"/>
        <end position="99"/>
    </location>
</feature>
<dbReference type="EC" id="2.7.13.3" evidence="2"/>
<dbReference type="InterPro" id="IPR036890">
    <property type="entry name" value="HATPase_C_sf"/>
</dbReference>
<feature type="transmembrane region" description="Helical" evidence="9">
    <location>
        <begin position="53"/>
        <end position="72"/>
    </location>
</feature>
<feature type="transmembrane region" description="Helical" evidence="9">
    <location>
        <begin position="164"/>
        <end position="181"/>
    </location>
</feature>
<dbReference type="PANTHER" id="PTHR24421">
    <property type="entry name" value="NITRATE/NITRITE SENSOR PROTEIN NARX-RELATED"/>
    <property type="match status" value="1"/>
</dbReference>
<accession>A0ABT2JKR6</accession>
<gene>
    <name evidence="11" type="ORF">JT362_33945</name>
</gene>
<dbReference type="InterPro" id="IPR011712">
    <property type="entry name" value="Sig_transdc_His_kin_sub3_dim/P"/>
</dbReference>
<evidence type="ECO:0000256" key="9">
    <source>
        <dbReference type="SAM" id="Phobius"/>
    </source>
</evidence>
<dbReference type="PANTHER" id="PTHR24421:SF10">
    <property type="entry name" value="NITRATE_NITRITE SENSOR PROTEIN NARQ"/>
    <property type="match status" value="1"/>
</dbReference>
<evidence type="ECO:0000256" key="8">
    <source>
        <dbReference type="ARBA" id="ARBA00023012"/>
    </source>
</evidence>
<proteinExistence type="predicted"/>
<evidence type="ECO:0000256" key="3">
    <source>
        <dbReference type="ARBA" id="ARBA00022553"/>
    </source>
</evidence>
<dbReference type="Gene3D" id="3.30.565.10">
    <property type="entry name" value="Histidine kinase-like ATPase, C-terminal domain"/>
    <property type="match status" value="1"/>
</dbReference>
<keyword evidence="8" id="KW-0902">Two-component regulatory system</keyword>
<dbReference type="Proteomes" id="UP001156441">
    <property type="component" value="Unassembled WGS sequence"/>
</dbReference>
<dbReference type="CDD" id="cd16917">
    <property type="entry name" value="HATPase_UhpB-NarQ-NarX-like"/>
    <property type="match status" value="1"/>
</dbReference>
<evidence type="ECO:0000256" key="1">
    <source>
        <dbReference type="ARBA" id="ARBA00000085"/>
    </source>
</evidence>
<evidence type="ECO:0000256" key="2">
    <source>
        <dbReference type="ARBA" id="ARBA00012438"/>
    </source>
</evidence>
<dbReference type="EMBL" id="JAFFZE010000032">
    <property type="protein sequence ID" value="MCT2588124.1"/>
    <property type="molecule type" value="Genomic_DNA"/>
</dbReference>
<evidence type="ECO:0000256" key="4">
    <source>
        <dbReference type="ARBA" id="ARBA00022679"/>
    </source>
</evidence>
<keyword evidence="9" id="KW-0812">Transmembrane</keyword>
<name>A0ABT2JKR6_9PSEU</name>
<dbReference type="Gene3D" id="1.20.5.1930">
    <property type="match status" value="1"/>
</dbReference>
<feature type="transmembrane region" description="Helical" evidence="9">
    <location>
        <begin position="28"/>
        <end position="46"/>
    </location>
</feature>
<evidence type="ECO:0000256" key="7">
    <source>
        <dbReference type="ARBA" id="ARBA00022840"/>
    </source>
</evidence>
<protein>
    <recommendedName>
        <fullName evidence="2">histidine kinase</fullName>
        <ecNumber evidence="2">2.7.13.3</ecNumber>
    </recommendedName>
</protein>
<keyword evidence="9" id="KW-0472">Membrane</keyword>
<evidence type="ECO:0000256" key="5">
    <source>
        <dbReference type="ARBA" id="ARBA00022741"/>
    </source>
</evidence>
<feature type="domain" description="Signal transduction histidine kinase subgroup 3 dimerisation and phosphoacceptor" evidence="10">
    <location>
        <begin position="206"/>
        <end position="273"/>
    </location>
</feature>
<keyword evidence="4" id="KW-0808">Transferase</keyword>
<reference evidence="11 12" key="1">
    <citation type="submission" date="2021-02" db="EMBL/GenBank/DDBJ databases">
        <title>Actinophytocola xerophila sp. nov., isolated from soil of cotton cropping field.</title>
        <authorList>
            <person name="Huang R."/>
            <person name="Chen X."/>
            <person name="Ge X."/>
            <person name="Liu W."/>
        </authorList>
    </citation>
    <scope>NUCLEOTIDE SEQUENCE [LARGE SCALE GENOMIC DNA]</scope>
    <source>
        <strain evidence="11 12">S1-96</strain>
    </source>
</reference>